<dbReference type="VEuPathDB" id="VectorBase:RSAN_046084"/>
<proteinExistence type="predicted"/>
<feature type="chain" id="PRO_5039038801" evidence="1">
    <location>
        <begin position="20"/>
        <end position="235"/>
    </location>
</feature>
<gene>
    <name evidence="2" type="ORF">HPB52_003868</name>
</gene>
<reference evidence="2" key="1">
    <citation type="journal article" date="2020" name="Cell">
        <title>Large-Scale Comparative Analyses of Tick Genomes Elucidate Their Genetic Diversity and Vector Capacities.</title>
        <authorList>
            <consortium name="Tick Genome and Microbiome Consortium (TIGMIC)"/>
            <person name="Jia N."/>
            <person name="Wang J."/>
            <person name="Shi W."/>
            <person name="Du L."/>
            <person name="Sun Y."/>
            <person name="Zhan W."/>
            <person name="Jiang J.F."/>
            <person name="Wang Q."/>
            <person name="Zhang B."/>
            <person name="Ji P."/>
            <person name="Bell-Sakyi L."/>
            <person name="Cui X.M."/>
            <person name="Yuan T.T."/>
            <person name="Jiang B.G."/>
            <person name="Yang W.F."/>
            <person name="Lam T.T."/>
            <person name="Chang Q.C."/>
            <person name="Ding S.J."/>
            <person name="Wang X.J."/>
            <person name="Zhu J.G."/>
            <person name="Ruan X.D."/>
            <person name="Zhao L."/>
            <person name="Wei J.T."/>
            <person name="Ye R.Z."/>
            <person name="Que T.C."/>
            <person name="Du C.H."/>
            <person name="Zhou Y.H."/>
            <person name="Cheng J.X."/>
            <person name="Dai P.F."/>
            <person name="Guo W.B."/>
            <person name="Han X.H."/>
            <person name="Huang E.J."/>
            <person name="Li L.F."/>
            <person name="Wei W."/>
            <person name="Gao Y.C."/>
            <person name="Liu J.Z."/>
            <person name="Shao H.Z."/>
            <person name="Wang X."/>
            <person name="Wang C.C."/>
            <person name="Yang T.C."/>
            <person name="Huo Q.B."/>
            <person name="Li W."/>
            <person name="Chen H.Y."/>
            <person name="Chen S.E."/>
            <person name="Zhou L.G."/>
            <person name="Ni X.B."/>
            <person name="Tian J.H."/>
            <person name="Sheng Y."/>
            <person name="Liu T."/>
            <person name="Pan Y.S."/>
            <person name="Xia L.Y."/>
            <person name="Li J."/>
            <person name="Zhao F."/>
            <person name="Cao W.C."/>
        </authorList>
    </citation>
    <scope>NUCLEOTIDE SEQUENCE</scope>
    <source>
        <strain evidence="2">Rsan-2018</strain>
    </source>
</reference>
<protein>
    <submittedName>
        <fullName evidence="2">Uncharacterized protein</fullName>
    </submittedName>
</protein>
<name>A0A9D4T529_RHISA</name>
<accession>A0A9D4T529</accession>
<reference evidence="2" key="2">
    <citation type="submission" date="2021-09" db="EMBL/GenBank/DDBJ databases">
        <authorList>
            <person name="Jia N."/>
            <person name="Wang J."/>
            <person name="Shi W."/>
            <person name="Du L."/>
            <person name="Sun Y."/>
            <person name="Zhan W."/>
            <person name="Jiang J."/>
            <person name="Wang Q."/>
            <person name="Zhang B."/>
            <person name="Ji P."/>
            <person name="Sakyi L.B."/>
            <person name="Cui X."/>
            <person name="Yuan T."/>
            <person name="Jiang B."/>
            <person name="Yang W."/>
            <person name="Lam T.T.-Y."/>
            <person name="Chang Q."/>
            <person name="Ding S."/>
            <person name="Wang X."/>
            <person name="Zhu J."/>
            <person name="Ruan X."/>
            <person name="Zhao L."/>
            <person name="Wei J."/>
            <person name="Que T."/>
            <person name="Du C."/>
            <person name="Cheng J."/>
            <person name="Dai P."/>
            <person name="Han X."/>
            <person name="Huang E."/>
            <person name="Gao Y."/>
            <person name="Liu J."/>
            <person name="Shao H."/>
            <person name="Ye R."/>
            <person name="Li L."/>
            <person name="Wei W."/>
            <person name="Wang X."/>
            <person name="Wang C."/>
            <person name="Huo Q."/>
            <person name="Li W."/>
            <person name="Guo W."/>
            <person name="Chen H."/>
            <person name="Chen S."/>
            <person name="Zhou L."/>
            <person name="Zhou L."/>
            <person name="Ni X."/>
            <person name="Tian J."/>
            <person name="Zhou Y."/>
            <person name="Sheng Y."/>
            <person name="Liu T."/>
            <person name="Pan Y."/>
            <person name="Xia L."/>
            <person name="Li J."/>
            <person name="Zhao F."/>
            <person name="Cao W."/>
        </authorList>
    </citation>
    <scope>NUCLEOTIDE SEQUENCE</scope>
    <source>
        <strain evidence="2">Rsan-2018</strain>
        <tissue evidence="2">Larvae</tissue>
    </source>
</reference>
<sequence length="235" mass="26142">MKSVLFCLLGIALVGTAVAQVVSLGKGCSDADAEKCNLEFLTFGFSSKLPDTASKLADYCKKRTKALQCALNFTDKCLLGLYRGTAFTAINTMREENERRCNSTHEEHAAFLQHSKCLNKAGDSIHKCIVNFKKEFYTTAIKAERKNRIRYGCCDYTKMFHCREKNLRDKCGDAQAILFARNAGEHILGNALKIFCGGFTTESKYCKALPKLPRLPANTKIPKSVLVLLKTFATL</sequence>
<organism evidence="2 3">
    <name type="scientific">Rhipicephalus sanguineus</name>
    <name type="common">Brown dog tick</name>
    <name type="synonym">Ixodes sanguineus</name>
    <dbReference type="NCBI Taxonomy" id="34632"/>
    <lineage>
        <taxon>Eukaryota</taxon>
        <taxon>Metazoa</taxon>
        <taxon>Ecdysozoa</taxon>
        <taxon>Arthropoda</taxon>
        <taxon>Chelicerata</taxon>
        <taxon>Arachnida</taxon>
        <taxon>Acari</taxon>
        <taxon>Parasitiformes</taxon>
        <taxon>Ixodida</taxon>
        <taxon>Ixodoidea</taxon>
        <taxon>Ixodidae</taxon>
        <taxon>Rhipicephalinae</taxon>
        <taxon>Rhipicephalus</taxon>
        <taxon>Rhipicephalus</taxon>
    </lineage>
</organism>
<evidence type="ECO:0000313" key="2">
    <source>
        <dbReference type="EMBL" id="KAH7971928.1"/>
    </source>
</evidence>
<evidence type="ECO:0000313" key="3">
    <source>
        <dbReference type="Proteomes" id="UP000821837"/>
    </source>
</evidence>
<dbReference type="PANTHER" id="PTHR33964:SF1">
    <property type="entry name" value="RE45066P"/>
    <property type="match status" value="1"/>
</dbReference>
<dbReference type="PANTHER" id="PTHR33964">
    <property type="entry name" value="RE45066P-RELATED"/>
    <property type="match status" value="1"/>
</dbReference>
<keyword evidence="1" id="KW-0732">Signal</keyword>
<keyword evidence="3" id="KW-1185">Reference proteome</keyword>
<evidence type="ECO:0000256" key="1">
    <source>
        <dbReference type="SAM" id="SignalP"/>
    </source>
</evidence>
<dbReference type="Proteomes" id="UP000821837">
    <property type="component" value="Chromosome 11"/>
</dbReference>
<dbReference type="AlphaFoldDB" id="A0A9D4T529"/>
<dbReference type="EMBL" id="JABSTV010001247">
    <property type="protein sequence ID" value="KAH7971928.1"/>
    <property type="molecule type" value="Genomic_DNA"/>
</dbReference>
<comment type="caution">
    <text evidence="2">The sequence shown here is derived from an EMBL/GenBank/DDBJ whole genome shotgun (WGS) entry which is preliminary data.</text>
</comment>
<dbReference type="OMA" id="FPHLCCE"/>
<feature type="signal peptide" evidence="1">
    <location>
        <begin position="1"/>
        <end position="19"/>
    </location>
</feature>